<feature type="compositionally biased region" description="Low complexity" evidence="3">
    <location>
        <begin position="736"/>
        <end position="745"/>
    </location>
</feature>
<dbReference type="GeneID" id="5128340"/>
<dbReference type="SUPFAM" id="SSF57701">
    <property type="entry name" value="Zn2/Cys6 DNA-binding domain"/>
    <property type="match status" value="1"/>
</dbReference>
<dbReference type="InterPro" id="IPR036864">
    <property type="entry name" value="Zn2-C6_fun-type_DNA-bd_sf"/>
</dbReference>
<gene>
    <name evidence="5" type="ORF">PGUG_02159</name>
</gene>
<dbReference type="PROSITE" id="PS00463">
    <property type="entry name" value="ZN2_CY6_FUNGAL_1"/>
    <property type="match status" value="1"/>
</dbReference>
<evidence type="ECO:0000256" key="3">
    <source>
        <dbReference type="SAM" id="MobiDB-lite"/>
    </source>
</evidence>
<keyword evidence="1" id="KW-0479">Metal-binding</keyword>
<feature type="region of interest" description="Disordered" evidence="3">
    <location>
        <begin position="736"/>
        <end position="778"/>
    </location>
</feature>
<feature type="compositionally biased region" description="Polar residues" evidence="3">
    <location>
        <begin position="101"/>
        <end position="130"/>
    </location>
</feature>
<keyword evidence="2" id="KW-0539">Nucleus</keyword>
<evidence type="ECO:0000313" key="6">
    <source>
        <dbReference type="Proteomes" id="UP000001997"/>
    </source>
</evidence>
<dbReference type="PROSITE" id="PS50048">
    <property type="entry name" value="ZN2_CY6_FUNGAL_2"/>
    <property type="match status" value="1"/>
</dbReference>
<feature type="region of interest" description="Disordered" evidence="3">
    <location>
        <begin position="570"/>
        <end position="590"/>
    </location>
</feature>
<dbReference type="PANTHER" id="PTHR30304:SF4">
    <property type="entry name" value="ZN(II)2CYS6 TRANSCRIPTION FACTOR (EUROFUNG)"/>
    <property type="match status" value="1"/>
</dbReference>
<evidence type="ECO:0000256" key="2">
    <source>
        <dbReference type="ARBA" id="ARBA00023242"/>
    </source>
</evidence>
<dbReference type="InterPro" id="IPR050246">
    <property type="entry name" value="Class_II_FBP_aldolase"/>
</dbReference>
<name>A5DFV8_PICGU</name>
<dbReference type="CDD" id="cd12148">
    <property type="entry name" value="fungal_TF_MHR"/>
    <property type="match status" value="1"/>
</dbReference>
<dbReference type="HOGENOM" id="CLU_009418_0_0_1"/>
<dbReference type="InterPro" id="IPR001138">
    <property type="entry name" value="Zn2Cys6_DnaBD"/>
</dbReference>
<dbReference type="CDD" id="cd00067">
    <property type="entry name" value="GAL4"/>
    <property type="match status" value="1"/>
</dbReference>
<dbReference type="Gene3D" id="4.10.240.10">
    <property type="entry name" value="Zn(2)-C6 fungal-type DNA-binding domain"/>
    <property type="match status" value="1"/>
</dbReference>
<dbReference type="Proteomes" id="UP000001997">
    <property type="component" value="Unassembled WGS sequence"/>
</dbReference>
<dbReference type="RefSeq" id="XP_001486488.2">
    <property type="nucleotide sequence ID" value="XM_001486438.1"/>
</dbReference>
<dbReference type="GO" id="GO:0008270">
    <property type="term" value="F:zinc ion binding"/>
    <property type="evidence" value="ECO:0007669"/>
    <property type="project" value="InterPro"/>
</dbReference>
<dbReference type="GO" id="GO:0003677">
    <property type="term" value="F:DNA binding"/>
    <property type="evidence" value="ECO:0007669"/>
    <property type="project" value="InterPro"/>
</dbReference>
<dbReference type="KEGG" id="pgu:PGUG_02159"/>
<dbReference type="GO" id="GO:0006351">
    <property type="term" value="P:DNA-templated transcription"/>
    <property type="evidence" value="ECO:0007669"/>
    <property type="project" value="InterPro"/>
</dbReference>
<proteinExistence type="predicted"/>
<dbReference type="Pfam" id="PF04082">
    <property type="entry name" value="Fungal_trans"/>
    <property type="match status" value="1"/>
</dbReference>
<feature type="compositionally biased region" description="Acidic residues" evidence="3">
    <location>
        <begin position="581"/>
        <end position="590"/>
    </location>
</feature>
<dbReference type="EMBL" id="CH408156">
    <property type="protein sequence ID" value="EDK38061.2"/>
    <property type="molecule type" value="Genomic_DNA"/>
</dbReference>
<dbReference type="InterPro" id="IPR007219">
    <property type="entry name" value="XnlR_reg_dom"/>
</dbReference>
<feature type="region of interest" description="Disordered" evidence="3">
    <location>
        <begin position="200"/>
        <end position="231"/>
    </location>
</feature>
<dbReference type="eggNOG" id="ENOG502QW6D">
    <property type="taxonomic scope" value="Eukaryota"/>
</dbReference>
<feature type="region of interest" description="Disordered" evidence="3">
    <location>
        <begin position="101"/>
        <end position="132"/>
    </location>
</feature>
<feature type="domain" description="Zn(2)-C6 fungal-type" evidence="4">
    <location>
        <begin position="9"/>
        <end position="42"/>
    </location>
</feature>
<dbReference type="Pfam" id="PF00172">
    <property type="entry name" value="Zn_clus"/>
    <property type="match status" value="1"/>
</dbReference>
<dbReference type="OrthoDB" id="4060227at2759"/>
<evidence type="ECO:0000313" key="5">
    <source>
        <dbReference type="EMBL" id="EDK38061.2"/>
    </source>
</evidence>
<organism evidence="5 6">
    <name type="scientific">Meyerozyma guilliermondii (strain ATCC 6260 / CBS 566 / DSM 6381 / JCM 1539 / NBRC 10279 / NRRL Y-324)</name>
    <name type="common">Yeast</name>
    <name type="synonym">Candida guilliermondii</name>
    <dbReference type="NCBI Taxonomy" id="294746"/>
    <lineage>
        <taxon>Eukaryota</taxon>
        <taxon>Fungi</taxon>
        <taxon>Dikarya</taxon>
        <taxon>Ascomycota</taxon>
        <taxon>Saccharomycotina</taxon>
        <taxon>Pichiomycetes</taxon>
        <taxon>Debaryomycetaceae</taxon>
        <taxon>Meyerozyma</taxon>
    </lineage>
</organism>
<dbReference type="GO" id="GO:0000981">
    <property type="term" value="F:DNA-binding transcription factor activity, RNA polymerase II-specific"/>
    <property type="evidence" value="ECO:0007669"/>
    <property type="project" value="InterPro"/>
</dbReference>
<dbReference type="SMART" id="SM00066">
    <property type="entry name" value="GAL4"/>
    <property type="match status" value="1"/>
</dbReference>
<evidence type="ECO:0000256" key="1">
    <source>
        <dbReference type="ARBA" id="ARBA00022723"/>
    </source>
</evidence>
<sequence>MAKEKRTKPCASCKKSKVKCIYDRTLPCERCIKNGHAYNCQFTPKLPSLKLPSIAPPPTASTSNGIPSYNQYRNIQPAPQDVRFMLSPPFVNGQVPVMTNNNSSFGQQPNQTPQASVQPQTHNNHLNQNDVHLPARPMGQIESQINQSQINQSQVNQGQWNNQVEGRIDSLDSKLSDLVDIMKSNQRLLLENQAQYHTLSSNLEHQRRQNDDELQRRQIKSSQKKRALENVPQDIKKPRLEVPDDFRGGYLTLDNARDLFSFFDAHISQQLFGFEISKFQVDNIWETSPILVCAICTIASMHHPNESLSKKSAQLQVYLRQLCSDSFFRAKSGNEMDIFNTIVALVLCSFWLSESQMFTGLALQLAKEIQLDSPVARKSSSNSMLGENDRIKLWYLLYVLDGQQSLTFNRQPIVNAQEYSLKNSRKILLEPKKAIKASLKSIKDSDVREESQEVHSSFTDLRLVSQVEYNQALNEAFRGSAWDLLAPSSFGIPSKSNLELDKWMVSWTVLLSPANHGSVWSSKSTLIYYNFAKMHINSLSEKNLKVDAGDSRQMLPKWVGSLQTGRNFKKITPVQSTGTDDSSDDSEDEEFISNKGFVSEDEAAVSRSIAMNAAQTVLNLVLNDKDIHENLKYVPVHIHIMLYYAALLLLSPEMESSSAATNSEESFAKTIANLRTVRSLQRKIYQNLPTDKVFGDRIVKSLEDIFTEKSTSLSQKILEESDLSQEIKENLKMQLSQLNESSSNSTAIPDVYDTSSSAGSSPAPEKISAWPGSHHGHP</sequence>
<dbReference type="AlphaFoldDB" id="A5DFV8"/>
<evidence type="ECO:0000259" key="4">
    <source>
        <dbReference type="PROSITE" id="PS50048"/>
    </source>
</evidence>
<dbReference type="OMA" id="LTFNRQP"/>
<protein>
    <recommendedName>
        <fullName evidence="4">Zn(2)-C6 fungal-type domain-containing protein</fullName>
    </recommendedName>
</protein>
<keyword evidence="6" id="KW-1185">Reference proteome</keyword>
<accession>A5DFV8</accession>
<dbReference type="InParanoid" id="A5DFV8"/>
<dbReference type="PANTHER" id="PTHR30304">
    <property type="entry name" value="D-TAGATOSE-1,6-BISPHOSPHATE ALDOLASE"/>
    <property type="match status" value="1"/>
</dbReference>
<feature type="compositionally biased region" description="Basic and acidic residues" evidence="3">
    <location>
        <begin position="204"/>
        <end position="216"/>
    </location>
</feature>
<reference evidence="5 6" key="1">
    <citation type="journal article" date="2009" name="Nature">
        <title>Evolution of pathogenicity and sexual reproduction in eight Candida genomes.</title>
        <authorList>
            <person name="Butler G."/>
            <person name="Rasmussen M.D."/>
            <person name="Lin M.F."/>
            <person name="Santos M.A."/>
            <person name="Sakthikumar S."/>
            <person name="Munro C.A."/>
            <person name="Rheinbay E."/>
            <person name="Grabherr M."/>
            <person name="Forche A."/>
            <person name="Reedy J.L."/>
            <person name="Agrafioti I."/>
            <person name="Arnaud M.B."/>
            <person name="Bates S."/>
            <person name="Brown A.J."/>
            <person name="Brunke S."/>
            <person name="Costanzo M.C."/>
            <person name="Fitzpatrick D.A."/>
            <person name="de Groot P.W."/>
            <person name="Harris D."/>
            <person name="Hoyer L.L."/>
            <person name="Hube B."/>
            <person name="Klis F.M."/>
            <person name="Kodira C."/>
            <person name="Lennard N."/>
            <person name="Logue M.E."/>
            <person name="Martin R."/>
            <person name="Neiman A.M."/>
            <person name="Nikolaou E."/>
            <person name="Quail M.A."/>
            <person name="Quinn J."/>
            <person name="Santos M.C."/>
            <person name="Schmitzberger F.F."/>
            <person name="Sherlock G."/>
            <person name="Shah P."/>
            <person name="Silverstein K.A."/>
            <person name="Skrzypek M.S."/>
            <person name="Soll D."/>
            <person name="Staggs R."/>
            <person name="Stansfield I."/>
            <person name="Stumpf M.P."/>
            <person name="Sudbery P.E."/>
            <person name="Srikantha T."/>
            <person name="Zeng Q."/>
            <person name="Berman J."/>
            <person name="Berriman M."/>
            <person name="Heitman J."/>
            <person name="Gow N.A."/>
            <person name="Lorenz M.C."/>
            <person name="Birren B.W."/>
            <person name="Kellis M."/>
            <person name="Cuomo C.A."/>
        </authorList>
    </citation>
    <scope>NUCLEOTIDE SEQUENCE [LARGE SCALE GENOMIC DNA]</scope>
    <source>
        <strain evidence="6">ATCC 6260 / CBS 566 / DSM 6381 / JCM 1539 / NBRC 10279 / NRRL Y-324</strain>
    </source>
</reference>